<comment type="caution">
    <text evidence="1">The sequence shown here is derived from an EMBL/GenBank/DDBJ whole genome shotgun (WGS) entry which is preliminary data.</text>
</comment>
<reference evidence="1" key="1">
    <citation type="journal article" date="2014" name="Front. Microbiol.">
        <title>High frequency of phylogenetically diverse reductive dehalogenase-homologous genes in deep subseafloor sedimentary metagenomes.</title>
        <authorList>
            <person name="Kawai M."/>
            <person name="Futagami T."/>
            <person name="Toyoda A."/>
            <person name="Takaki Y."/>
            <person name="Nishi S."/>
            <person name="Hori S."/>
            <person name="Arai W."/>
            <person name="Tsubouchi T."/>
            <person name="Morono Y."/>
            <person name="Uchiyama I."/>
            <person name="Ito T."/>
            <person name="Fujiyama A."/>
            <person name="Inagaki F."/>
            <person name="Takami H."/>
        </authorList>
    </citation>
    <scope>NUCLEOTIDE SEQUENCE</scope>
    <source>
        <strain evidence="1">Expedition CK06-06</strain>
    </source>
</reference>
<organism evidence="1">
    <name type="scientific">marine sediment metagenome</name>
    <dbReference type="NCBI Taxonomy" id="412755"/>
    <lineage>
        <taxon>unclassified sequences</taxon>
        <taxon>metagenomes</taxon>
        <taxon>ecological metagenomes</taxon>
    </lineage>
</organism>
<evidence type="ECO:0000313" key="1">
    <source>
        <dbReference type="EMBL" id="GAH37123.1"/>
    </source>
</evidence>
<dbReference type="EMBL" id="BARU01012108">
    <property type="protein sequence ID" value="GAH37123.1"/>
    <property type="molecule type" value="Genomic_DNA"/>
</dbReference>
<gene>
    <name evidence="1" type="ORF">S03H2_22471</name>
</gene>
<dbReference type="AlphaFoldDB" id="X1GVU0"/>
<sequence length="74" mass="8933">TEIKECMRSMDEGYITQGYYIKNKAKIPLPDGKEDDIDYDKYSWSEHISRKHLRERWGDDTLINIIRRHGFKID</sequence>
<protein>
    <submittedName>
        <fullName evidence="1">Uncharacterized protein</fullName>
    </submittedName>
</protein>
<name>X1GVU0_9ZZZZ</name>
<feature type="non-terminal residue" evidence="1">
    <location>
        <position position="1"/>
    </location>
</feature>
<accession>X1GVU0</accession>
<proteinExistence type="predicted"/>